<accession>A0A166HZF6</accession>
<proteinExistence type="predicted"/>
<dbReference type="AlphaFoldDB" id="A0A166HZF6"/>
<dbReference type="Proteomes" id="UP000076532">
    <property type="component" value="Unassembled WGS sequence"/>
</dbReference>
<keyword evidence="2" id="KW-1185">Reference proteome</keyword>
<evidence type="ECO:0000313" key="2">
    <source>
        <dbReference type="Proteomes" id="UP000076532"/>
    </source>
</evidence>
<reference evidence="1 2" key="1">
    <citation type="journal article" date="2016" name="Mol. Biol. Evol.">
        <title>Comparative Genomics of Early-Diverging Mushroom-Forming Fungi Provides Insights into the Origins of Lignocellulose Decay Capabilities.</title>
        <authorList>
            <person name="Nagy L.G."/>
            <person name="Riley R."/>
            <person name="Tritt A."/>
            <person name="Adam C."/>
            <person name="Daum C."/>
            <person name="Floudas D."/>
            <person name="Sun H."/>
            <person name="Yadav J.S."/>
            <person name="Pangilinan J."/>
            <person name="Larsson K.H."/>
            <person name="Matsuura K."/>
            <person name="Barry K."/>
            <person name="Labutti K."/>
            <person name="Kuo R."/>
            <person name="Ohm R.A."/>
            <person name="Bhattacharya S.S."/>
            <person name="Shirouzu T."/>
            <person name="Yoshinaga Y."/>
            <person name="Martin F.M."/>
            <person name="Grigoriev I.V."/>
            <person name="Hibbett D.S."/>
        </authorList>
    </citation>
    <scope>NUCLEOTIDE SEQUENCE [LARGE SCALE GENOMIC DNA]</scope>
    <source>
        <strain evidence="1 2">CBS 109695</strain>
    </source>
</reference>
<gene>
    <name evidence="1" type="ORF">FIBSPDRAFT_566797</name>
</gene>
<evidence type="ECO:0000313" key="1">
    <source>
        <dbReference type="EMBL" id="KZP19404.1"/>
    </source>
</evidence>
<sequence>MRSGMPRVALHCRNLWRFRQPGCASFTSPCLVLPVDSRLPASHGYQSYDNGMTLSAAIFHAYRNQKMRIGTSPGTPFVLSRSRIHNQWYNCMSETTPPSEVRCPCGLSFRRPPCPIICVAL</sequence>
<protein>
    <submittedName>
        <fullName evidence="1">Uncharacterized protein</fullName>
    </submittedName>
</protein>
<dbReference type="EMBL" id="KV417564">
    <property type="protein sequence ID" value="KZP19404.1"/>
    <property type="molecule type" value="Genomic_DNA"/>
</dbReference>
<organism evidence="1 2">
    <name type="scientific">Athelia psychrophila</name>
    <dbReference type="NCBI Taxonomy" id="1759441"/>
    <lineage>
        <taxon>Eukaryota</taxon>
        <taxon>Fungi</taxon>
        <taxon>Dikarya</taxon>
        <taxon>Basidiomycota</taxon>
        <taxon>Agaricomycotina</taxon>
        <taxon>Agaricomycetes</taxon>
        <taxon>Agaricomycetidae</taxon>
        <taxon>Atheliales</taxon>
        <taxon>Atheliaceae</taxon>
        <taxon>Athelia</taxon>
    </lineage>
</organism>
<name>A0A166HZF6_9AGAM</name>